<dbReference type="KEGG" id="lgi:LOTGIDRAFT_162798"/>
<feature type="transmembrane region" description="Helical" evidence="1">
    <location>
        <begin position="30"/>
        <end position="58"/>
    </location>
</feature>
<proteinExistence type="predicted"/>
<sequence>MDKTTDSSPTVYPTLDGASPAVSTNKSNNVIIVTVTLGGILAGVIIINIVGIALYCFIRRHKKQQTTRKALANGSGNGEQSQYDYIDFIHDTNGCNSTNKTGINMVQNDNQRQNNQYIELLIIQFKYLQLLFIQCPVKMKSVVCLMVFLSISTDSDGLIEQYCNEPLCFLCGCGDKSVFNISCEDKNDIILMEHGGYRMREGEYDSDDCPLDSYETCKESNSTSILNNQDRIEVYKNCMLKHSCEINIQERLRTGKKRWVNYPFACYPKSFLIDLSNEINKNVELPMFYFSGEKLNVNLNDA</sequence>
<protein>
    <submittedName>
        <fullName evidence="2">Uncharacterized protein</fullName>
    </submittedName>
</protein>
<dbReference type="GeneID" id="20239132"/>
<keyword evidence="1" id="KW-0812">Transmembrane</keyword>
<dbReference type="CTD" id="20239132"/>
<dbReference type="HOGENOM" id="CLU_922246_0_0_1"/>
<accession>V4A5Z3</accession>
<keyword evidence="1" id="KW-1133">Transmembrane helix</keyword>
<keyword evidence="1" id="KW-0472">Membrane</keyword>
<evidence type="ECO:0000313" key="3">
    <source>
        <dbReference type="Proteomes" id="UP000030746"/>
    </source>
</evidence>
<gene>
    <name evidence="2" type="ORF">LOTGIDRAFT_162798</name>
</gene>
<dbReference type="Proteomes" id="UP000030746">
    <property type="component" value="Unassembled WGS sequence"/>
</dbReference>
<keyword evidence="3" id="KW-1185">Reference proteome</keyword>
<name>V4A5Z3_LOTGI</name>
<dbReference type="EMBL" id="KB202124">
    <property type="protein sequence ID" value="ESO92147.1"/>
    <property type="molecule type" value="Genomic_DNA"/>
</dbReference>
<evidence type="ECO:0000256" key="1">
    <source>
        <dbReference type="SAM" id="Phobius"/>
    </source>
</evidence>
<evidence type="ECO:0000313" key="2">
    <source>
        <dbReference type="EMBL" id="ESO92147.1"/>
    </source>
</evidence>
<dbReference type="RefSeq" id="XP_009057074.1">
    <property type="nucleotide sequence ID" value="XM_009058826.1"/>
</dbReference>
<dbReference type="AlphaFoldDB" id="V4A5Z3"/>
<organism evidence="2 3">
    <name type="scientific">Lottia gigantea</name>
    <name type="common">Giant owl limpet</name>
    <dbReference type="NCBI Taxonomy" id="225164"/>
    <lineage>
        <taxon>Eukaryota</taxon>
        <taxon>Metazoa</taxon>
        <taxon>Spiralia</taxon>
        <taxon>Lophotrochozoa</taxon>
        <taxon>Mollusca</taxon>
        <taxon>Gastropoda</taxon>
        <taxon>Patellogastropoda</taxon>
        <taxon>Lottioidea</taxon>
        <taxon>Lottiidae</taxon>
        <taxon>Lottia</taxon>
    </lineage>
</organism>
<reference evidence="2 3" key="1">
    <citation type="journal article" date="2013" name="Nature">
        <title>Insights into bilaterian evolution from three spiralian genomes.</title>
        <authorList>
            <person name="Simakov O."/>
            <person name="Marletaz F."/>
            <person name="Cho S.J."/>
            <person name="Edsinger-Gonzales E."/>
            <person name="Havlak P."/>
            <person name="Hellsten U."/>
            <person name="Kuo D.H."/>
            <person name="Larsson T."/>
            <person name="Lv J."/>
            <person name="Arendt D."/>
            <person name="Savage R."/>
            <person name="Osoegawa K."/>
            <person name="de Jong P."/>
            <person name="Grimwood J."/>
            <person name="Chapman J.A."/>
            <person name="Shapiro H."/>
            <person name="Aerts A."/>
            <person name="Otillar R.P."/>
            <person name="Terry A.Y."/>
            <person name="Boore J.L."/>
            <person name="Grigoriev I.V."/>
            <person name="Lindberg D.R."/>
            <person name="Seaver E.C."/>
            <person name="Weisblat D.A."/>
            <person name="Putnam N.H."/>
            <person name="Rokhsar D.S."/>
        </authorList>
    </citation>
    <scope>NUCLEOTIDE SEQUENCE [LARGE SCALE GENOMIC DNA]</scope>
</reference>